<reference evidence="1" key="1">
    <citation type="submission" date="2019-01" db="EMBL/GenBank/DDBJ databases">
        <title>Whole Genome Sequencing for Putative Detection of Antimicrobial Resistance and Potential Virulence Factors in Chryseobacterium indologenes isolated from Nile Tilapia in Tanzania.</title>
        <authorList>
            <person name="Mwega E."/>
            <person name="Mutoloki S."/>
            <person name="Mugimba K."/>
            <person name="Colquhoun D."/>
            <person name="Mdegela R."/>
            <person name="Evensen O."/>
            <person name="Wasteson Y."/>
        </authorList>
    </citation>
    <scope>NUCLEOTIDE SEQUENCE [LARGE SCALE GENOMIC DNA]</scope>
    <source>
        <strain evidence="1">StR 01</strain>
    </source>
</reference>
<evidence type="ECO:0000313" key="1">
    <source>
        <dbReference type="EMBL" id="QBA19665.1"/>
    </source>
</evidence>
<gene>
    <name evidence="1" type="ORF">EU348_00185</name>
</gene>
<dbReference type="EMBL" id="CP035532">
    <property type="protein sequence ID" value="QBA19665.1"/>
    <property type="molecule type" value="Genomic_DNA"/>
</dbReference>
<name>A0A411DH41_CHRID</name>
<accession>A0A411DH41</accession>
<protein>
    <submittedName>
        <fullName evidence="1">Uncharacterized protein</fullName>
    </submittedName>
</protein>
<proteinExistence type="predicted"/>
<dbReference type="AlphaFoldDB" id="A0A411DH41"/>
<sequence length="72" mass="8745">MNISYYDFQNLTDRQTQYELVLTHGRIISERMVSQSRYVLYEISNFSVELIYDNMHNKIIGMNLFEKHSSYR</sequence>
<organism evidence="1">
    <name type="scientific">Chryseobacterium indologenes</name>
    <name type="common">Flavobacterium indologenes</name>
    <dbReference type="NCBI Taxonomy" id="253"/>
    <lineage>
        <taxon>Bacteria</taxon>
        <taxon>Pseudomonadati</taxon>
        <taxon>Bacteroidota</taxon>
        <taxon>Flavobacteriia</taxon>
        <taxon>Flavobacteriales</taxon>
        <taxon>Weeksellaceae</taxon>
        <taxon>Chryseobacterium group</taxon>
        <taxon>Chryseobacterium</taxon>
    </lineage>
</organism>